<dbReference type="Gene3D" id="3.20.20.80">
    <property type="entry name" value="Glycosidases"/>
    <property type="match status" value="1"/>
</dbReference>
<gene>
    <name evidence="6" type="ORF">PBT88_01395</name>
</gene>
<accession>A0ABY7NTQ7</accession>
<feature type="domain" description="Glycoside hydrolase family 42 N-terminal" evidence="4">
    <location>
        <begin position="69"/>
        <end position="213"/>
    </location>
</feature>
<dbReference type="Proteomes" id="UP001210865">
    <property type="component" value="Chromosome"/>
</dbReference>
<dbReference type="InterPro" id="IPR013529">
    <property type="entry name" value="Glyco_hydro_42_N"/>
</dbReference>
<dbReference type="EMBL" id="CP115174">
    <property type="protein sequence ID" value="WBO22836.1"/>
    <property type="molecule type" value="Genomic_DNA"/>
</dbReference>
<feature type="chain" id="PRO_5045268687" evidence="3">
    <location>
        <begin position="22"/>
        <end position="525"/>
    </location>
</feature>
<dbReference type="InterPro" id="IPR017853">
    <property type="entry name" value="GH"/>
</dbReference>
<dbReference type="Gene3D" id="2.60.220.20">
    <property type="entry name" value="putative beta-Galactosidase from caulobacter crescentus"/>
    <property type="match status" value="1"/>
</dbReference>
<sequence length="525" mass="56079">MNRTRAMIAALGLLASTAVAAATPSPMPKIEGGNGHYRLDVDGRPFFVLAAQMHNSSAWPAALPTFWKVAEQLHVNTVQAPVYWETMEPSPDQFDFSAVDALIDGARAHHVRLALLWFGTWKNGAGHYVPLWMKRDTTTYPRLEDADHHQLDGMSPFGMATMARDRAAFGALMAHLKSVDGDRHTVILVQVENEPGLIGTARDHSPAADAAFAAPVPADVLKASGHDAPGSWDKVFGATAPEAFSAWAVSRYINTVAEAGKATYGLPLYVNAWMRYRGLTQPGAEYPSGGATANVLDIWKSQSPAINVIGTDSYTGNLAEFHAGVLPYQRPDNAPWLSESGVTLASTRWTYDLLARGGIGASVFGIDDDTHDAALAAHGADNAMLSPLLPVLVERAAQGDVAALLQEPGIPSPTHDFGGWRVRGSFGAHWGQGDPSSAPVDADGAGRAVVARLDATHFLVAGRDIRVSFLPAGSGTTLQEVERVEEGTFDAQQNWHASRIWNGDETDYGLNLPSSGAVLRVQVTP</sequence>
<evidence type="ECO:0000313" key="6">
    <source>
        <dbReference type="EMBL" id="WBO22836.1"/>
    </source>
</evidence>
<proteinExistence type="predicted"/>
<evidence type="ECO:0000256" key="3">
    <source>
        <dbReference type="SAM" id="SignalP"/>
    </source>
</evidence>
<keyword evidence="7" id="KW-1185">Reference proteome</keyword>
<keyword evidence="3" id="KW-0732">Signal</keyword>
<evidence type="ECO:0000259" key="5">
    <source>
        <dbReference type="Pfam" id="PF18120"/>
    </source>
</evidence>
<dbReference type="Pfam" id="PF18120">
    <property type="entry name" value="DUF5597"/>
    <property type="match status" value="1"/>
</dbReference>
<feature type="signal peptide" evidence="3">
    <location>
        <begin position="1"/>
        <end position="21"/>
    </location>
</feature>
<keyword evidence="2" id="KW-0326">Glycosidase</keyword>
<evidence type="ECO:0000256" key="1">
    <source>
        <dbReference type="ARBA" id="ARBA00022801"/>
    </source>
</evidence>
<dbReference type="Pfam" id="PF02449">
    <property type="entry name" value="Glyco_hydro_42"/>
    <property type="match status" value="1"/>
</dbReference>
<organism evidence="6 7">
    <name type="scientific">Sphingomonas abietis</name>
    <dbReference type="NCBI Taxonomy" id="3012344"/>
    <lineage>
        <taxon>Bacteria</taxon>
        <taxon>Pseudomonadati</taxon>
        <taxon>Pseudomonadota</taxon>
        <taxon>Alphaproteobacteria</taxon>
        <taxon>Sphingomonadales</taxon>
        <taxon>Sphingomonadaceae</taxon>
        <taxon>Sphingomonas</taxon>
    </lineage>
</organism>
<evidence type="ECO:0000313" key="7">
    <source>
        <dbReference type="Proteomes" id="UP001210865"/>
    </source>
</evidence>
<reference evidence="6 7" key="1">
    <citation type="submission" date="2022-12" db="EMBL/GenBank/DDBJ databases">
        <title>Sphingomonas abieness sp. nov., an endophytic bacterium isolated from Abies koreana.</title>
        <authorList>
            <person name="Jiang L."/>
            <person name="Lee J."/>
        </authorList>
    </citation>
    <scope>NUCLEOTIDE SEQUENCE [LARGE SCALE GENOMIC DNA]</scope>
    <source>
        <strain evidence="7">PAMB 00755</strain>
    </source>
</reference>
<name>A0ABY7NTQ7_9SPHN</name>
<evidence type="ECO:0000259" key="4">
    <source>
        <dbReference type="Pfam" id="PF02449"/>
    </source>
</evidence>
<keyword evidence="1" id="KW-0378">Hydrolase</keyword>
<dbReference type="SUPFAM" id="SSF51445">
    <property type="entry name" value="(Trans)glycosidases"/>
    <property type="match status" value="1"/>
</dbReference>
<protein>
    <submittedName>
        <fullName evidence="6">DUF5597 domain-containing protein</fullName>
    </submittedName>
</protein>
<dbReference type="RefSeq" id="WP_270077476.1">
    <property type="nucleotide sequence ID" value="NZ_CP115174.1"/>
</dbReference>
<dbReference type="InterPro" id="IPR040719">
    <property type="entry name" value="DUF5597"/>
</dbReference>
<feature type="domain" description="DUF5597" evidence="5">
    <location>
        <begin position="383"/>
        <end position="512"/>
    </location>
</feature>
<evidence type="ECO:0000256" key="2">
    <source>
        <dbReference type="ARBA" id="ARBA00023295"/>
    </source>
</evidence>